<dbReference type="AlphaFoldDB" id="A0A0L7Y5X2"/>
<evidence type="ECO:0000313" key="8">
    <source>
        <dbReference type="Proteomes" id="UP000076882"/>
    </source>
</evidence>
<dbReference type="InterPro" id="IPR016645">
    <property type="entry name" value="UCP016134"/>
</dbReference>
<feature type="domain" description="ASCH" evidence="1">
    <location>
        <begin position="4"/>
        <end position="113"/>
    </location>
</feature>
<dbReference type="InterPro" id="IPR007374">
    <property type="entry name" value="ASCH_domain"/>
</dbReference>
<proteinExistence type="predicted"/>
<dbReference type="EMBL" id="LUWI01000022">
    <property type="protein sequence ID" value="KZU03661.1"/>
    <property type="molecule type" value="Genomic_DNA"/>
</dbReference>
<sequence length="115" mass="12654">MTTMQLIHPQWLLIKSGLKTIEIRLNDAKRQALQVGDIVNFIDLTTGQQLTTQLIDITRFASFESLLSEYTAVQVGSAPGTPVTQMVQEMLTLYSPVQVAQSGVVALQVRPLIGQ</sequence>
<dbReference type="PIRSF" id="PIRSF016134">
    <property type="entry name" value="UCP016134"/>
    <property type="match status" value="1"/>
</dbReference>
<dbReference type="RefSeq" id="WP_003642275.1">
    <property type="nucleotide sequence ID" value="NZ_AP018405.1"/>
</dbReference>
<dbReference type="EMBL" id="MCOL01000001">
    <property type="protein sequence ID" value="ODO62711.1"/>
    <property type="molecule type" value="Genomic_DNA"/>
</dbReference>
<evidence type="ECO:0000313" key="2">
    <source>
        <dbReference type="EMBL" id="KZU03661.1"/>
    </source>
</evidence>
<evidence type="ECO:0000313" key="10">
    <source>
        <dbReference type="Proteomes" id="UP000094892"/>
    </source>
</evidence>
<dbReference type="PATRIC" id="fig|1590.142.peg.2709"/>
<dbReference type="SMART" id="SM01022">
    <property type="entry name" value="ASCH"/>
    <property type="match status" value="1"/>
</dbReference>
<dbReference type="Proteomes" id="UP000076882">
    <property type="component" value="Unassembled WGS sequence"/>
</dbReference>
<gene>
    <name evidence="6" type="ORF">JH395_02765</name>
    <name evidence="3" type="ORF">Lp19_1314</name>
    <name evidence="5" type="ORF">LPJSA22_02729</name>
    <name evidence="4" type="ORF">NAB2_1786</name>
    <name evidence="2" type="ORF">Nizo2260_1901</name>
</gene>
<protein>
    <submittedName>
        <fullName evidence="6">RNA-binding protein</fullName>
    </submittedName>
</protein>
<dbReference type="Proteomes" id="UP000076989">
    <property type="component" value="Unassembled WGS sequence"/>
</dbReference>
<name>A0A0L7Y5X2_LACPN</name>
<evidence type="ECO:0000313" key="7">
    <source>
        <dbReference type="Proteomes" id="UP000076872"/>
    </source>
</evidence>
<dbReference type="Gene3D" id="2.30.130.30">
    <property type="entry name" value="Hypothetical protein"/>
    <property type="match status" value="1"/>
</dbReference>
<dbReference type="InterPro" id="IPR015947">
    <property type="entry name" value="PUA-like_sf"/>
</dbReference>
<reference evidence="5 10" key="2">
    <citation type="submission" date="2016-08" db="EMBL/GenBank/DDBJ databases">
        <title>Genome sequencing of Lactobacillus plantarum JSA22, isolated from fermented soybean paste.</title>
        <authorList>
            <person name="Choi H.S."/>
        </authorList>
    </citation>
    <scope>NUCLEOTIDE SEQUENCE [LARGE SCALE GENOMIC DNA]</scope>
    <source>
        <strain evidence="5 10">JSA22</strain>
    </source>
</reference>
<evidence type="ECO:0000313" key="3">
    <source>
        <dbReference type="EMBL" id="KZU95725.1"/>
    </source>
</evidence>
<dbReference type="KEGG" id="lpb:SH83_12635"/>
<dbReference type="OMA" id="ICFYCTE"/>
<evidence type="ECO:0000313" key="4">
    <source>
        <dbReference type="EMBL" id="KZV02814.1"/>
    </source>
</evidence>
<accession>A0A0L7Y5X2</accession>
<dbReference type="Proteomes" id="UP000094892">
    <property type="component" value="Unassembled WGS sequence"/>
</dbReference>
<dbReference type="CDD" id="cd06555">
    <property type="entry name" value="ASCH_PF0470_like"/>
    <property type="match status" value="1"/>
</dbReference>
<dbReference type="Proteomes" id="UP000076872">
    <property type="component" value="Unassembled WGS sequence"/>
</dbReference>
<evidence type="ECO:0000313" key="11">
    <source>
        <dbReference type="Proteomes" id="UP000595466"/>
    </source>
</evidence>
<dbReference type="Proteomes" id="UP000595466">
    <property type="component" value="Chromosome"/>
</dbReference>
<evidence type="ECO:0000259" key="1">
    <source>
        <dbReference type="SMART" id="SM01022"/>
    </source>
</evidence>
<reference evidence="6 11" key="3">
    <citation type="submission" date="2020-12" db="EMBL/GenBank/DDBJ databases">
        <title>Whole genome sequencing of Lactobacillus plantarum PC518.</title>
        <authorList>
            <person name="Guo Q."/>
        </authorList>
    </citation>
    <scope>NUCLEOTIDE SEQUENCE [LARGE SCALE GENOMIC DNA]</scope>
    <source>
        <strain evidence="6 11">PC518</strain>
    </source>
</reference>
<dbReference type="SMR" id="A0A0L7Y5X2"/>
<dbReference type="GeneID" id="77216177"/>
<reference evidence="7 8" key="1">
    <citation type="submission" date="2016-03" db="EMBL/GenBank/DDBJ databases">
        <title>Comparative genomics of 54 Lactobacillus plantarum strains reveals genomic uncoupling from niche constraints.</title>
        <authorList>
            <person name="Martino M.E."/>
        </authorList>
    </citation>
    <scope>NUCLEOTIDE SEQUENCE [LARGE SCALE GENOMIC DNA]</scope>
    <source>
        <strain evidence="3 8">19.1</strain>
        <strain evidence="4 7">NAB2</strain>
        <strain evidence="2 9">Nizo2260</strain>
    </source>
</reference>
<evidence type="ECO:0000313" key="6">
    <source>
        <dbReference type="EMBL" id="QQM61494.1"/>
    </source>
</evidence>
<dbReference type="SUPFAM" id="SSF88697">
    <property type="entry name" value="PUA domain-like"/>
    <property type="match status" value="1"/>
</dbReference>
<dbReference type="EMBL" id="LUXO01000029">
    <property type="protein sequence ID" value="KZV02814.1"/>
    <property type="molecule type" value="Genomic_DNA"/>
</dbReference>
<evidence type="ECO:0000313" key="5">
    <source>
        <dbReference type="EMBL" id="ODO62711.1"/>
    </source>
</evidence>
<dbReference type="EMBL" id="LUXM01000025">
    <property type="protein sequence ID" value="KZU95725.1"/>
    <property type="molecule type" value="Genomic_DNA"/>
</dbReference>
<organism evidence="3 8">
    <name type="scientific">Lactiplantibacillus plantarum</name>
    <name type="common">Lactobacillus plantarum</name>
    <dbReference type="NCBI Taxonomy" id="1590"/>
    <lineage>
        <taxon>Bacteria</taxon>
        <taxon>Bacillati</taxon>
        <taxon>Bacillota</taxon>
        <taxon>Bacilli</taxon>
        <taxon>Lactobacillales</taxon>
        <taxon>Lactobacillaceae</taxon>
        <taxon>Lactiplantibacillus</taxon>
    </lineage>
</organism>
<evidence type="ECO:0000313" key="9">
    <source>
        <dbReference type="Proteomes" id="UP000076989"/>
    </source>
</evidence>
<dbReference type="EMBL" id="CP066817">
    <property type="protein sequence ID" value="QQM61494.1"/>
    <property type="molecule type" value="Genomic_DNA"/>
</dbReference>